<name>A0A6A5QB61_AMPQU</name>
<proteinExistence type="predicted"/>
<dbReference type="EMBL" id="ML979141">
    <property type="protein sequence ID" value="KAF1912080.1"/>
    <property type="molecule type" value="Genomic_DNA"/>
</dbReference>
<protein>
    <submittedName>
        <fullName evidence="1">Uncharacterized protein</fullName>
    </submittedName>
</protein>
<organism evidence="1 2">
    <name type="scientific">Ampelomyces quisqualis</name>
    <name type="common">Powdery mildew agent</name>
    <dbReference type="NCBI Taxonomy" id="50730"/>
    <lineage>
        <taxon>Eukaryota</taxon>
        <taxon>Fungi</taxon>
        <taxon>Dikarya</taxon>
        <taxon>Ascomycota</taxon>
        <taxon>Pezizomycotina</taxon>
        <taxon>Dothideomycetes</taxon>
        <taxon>Pleosporomycetidae</taxon>
        <taxon>Pleosporales</taxon>
        <taxon>Pleosporineae</taxon>
        <taxon>Phaeosphaeriaceae</taxon>
        <taxon>Ampelomyces</taxon>
    </lineage>
</organism>
<dbReference type="Proteomes" id="UP000800096">
    <property type="component" value="Unassembled WGS sequence"/>
</dbReference>
<reference evidence="1" key="1">
    <citation type="journal article" date="2020" name="Stud. Mycol.">
        <title>101 Dothideomycetes genomes: a test case for predicting lifestyles and emergence of pathogens.</title>
        <authorList>
            <person name="Haridas S."/>
            <person name="Albert R."/>
            <person name="Binder M."/>
            <person name="Bloem J."/>
            <person name="Labutti K."/>
            <person name="Salamov A."/>
            <person name="Andreopoulos B."/>
            <person name="Baker S."/>
            <person name="Barry K."/>
            <person name="Bills G."/>
            <person name="Bluhm B."/>
            <person name="Cannon C."/>
            <person name="Castanera R."/>
            <person name="Culley D."/>
            <person name="Daum C."/>
            <person name="Ezra D."/>
            <person name="Gonzalez J."/>
            <person name="Henrissat B."/>
            <person name="Kuo A."/>
            <person name="Liang C."/>
            <person name="Lipzen A."/>
            <person name="Lutzoni F."/>
            <person name="Magnuson J."/>
            <person name="Mondo S."/>
            <person name="Nolan M."/>
            <person name="Ohm R."/>
            <person name="Pangilinan J."/>
            <person name="Park H.-J."/>
            <person name="Ramirez L."/>
            <person name="Alfaro M."/>
            <person name="Sun H."/>
            <person name="Tritt A."/>
            <person name="Yoshinaga Y."/>
            <person name="Zwiers L.-H."/>
            <person name="Turgeon B."/>
            <person name="Goodwin S."/>
            <person name="Spatafora J."/>
            <person name="Crous P."/>
            <person name="Grigoriev I."/>
        </authorList>
    </citation>
    <scope>NUCLEOTIDE SEQUENCE</scope>
    <source>
        <strain evidence="1">HMLAC05119</strain>
    </source>
</reference>
<accession>A0A6A5QB61</accession>
<dbReference type="AlphaFoldDB" id="A0A6A5QB61"/>
<gene>
    <name evidence="1" type="ORF">BDU57DRAFT_78424</name>
</gene>
<sequence length="212" mass="22780">MGRLDPLFQSSLLIRSMLPINWLLVSGGDRRGDVDILEVAAQLILESTEVQQRTVKGIASGCRDAQIAGVHVDTNIVRGDELGGLKRKLVVGVAVFQLTKGWILTGGDRFLLATLLALLDGLEAIEHAALDTNGLWAGLGEDSVEAGSLALCGVGGSKLDRRPAVLRGRRMHKRLGWRLRIEEHEVGILREVNGLARGGRLVDHGSDSDSAI</sequence>
<evidence type="ECO:0000313" key="1">
    <source>
        <dbReference type="EMBL" id="KAF1912080.1"/>
    </source>
</evidence>
<evidence type="ECO:0000313" key="2">
    <source>
        <dbReference type="Proteomes" id="UP000800096"/>
    </source>
</evidence>
<keyword evidence="2" id="KW-1185">Reference proteome</keyword>